<organism evidence="2">
    <name type="scientific">marine sediment metagenome</name>
    <dbReference type="NCBI Taxonomy" id="412755"/>
    <lineage>
        <taxon>unclassified sequences</taxon>
        <taxon>metagenomes</taxon>
        <taxon>ecological metagenomes</taxon>
    </lineage>
</organism>
<dbReference type="EMBL" id="LAZR01000089">
    <property type="protein sequence ID" value="KKN93046.1"/>
    <property type="molecule type" value="Genomic_DNA"/>
</dbReference>
<dbReference type="PANTHER" id="PTHR43798">
    <property type="entry name" value="MONOACYLGLYCEROL LIPASE"/>
    <property type="match status" value="1"/>
</dbReference>
<feature type="domain" description="AB hydrolase-1" evidence="1">
    <location>
        <begin position="68"/>
        <end position="318"/>
    </location>
</feature>
<dbReference type="GO" id="GO:0016020">
    <property type="term" value="C:membrane"/>
    <property type="evidence" value="ECO:0007669"/>
    <property type="project" value="TreeGrafter"/>
</dbReference>
<dbReference type="GO" id="GO:0046464">
    <property type="term" value="P:acylglycerol catabolic process"/>
    <property type="evidence" value="ECO:0007669"/>
    <property type="project" value="TreeGrafter"/>
</dbReference>
<dbReference type="Pfam" id="PF00561">
    <property type="entry name" value="Abhydrolase_1"/>
    <property type="match status" value="1"/>
</dbReference>
<gene>
    <name evidence="2" type="ORF">LCGC14_0201350</name>
</gene>
<protein>
    <recommendedName>
        <fullName evidence="1">AB hydrolase-1 domain-containing protein</fullName>
    </recommendedName>
</protein>
<dbReference type="SUPFAM" id="SSF53474">
    <property type="entry name" value="alpha/beta-Hydrolases"/>
    <property type="match status" value="1"/>
</dbReference>
<evidence type="ECO:0000313" key="2">
    <source>
        <dbReference type="EMBL" id="KKN93046.1"/>
    </source>
</evidence>
<dbReference type="GO" id="GO:0047372">
    <property type="term" value="F:monoacylglycerol lipase activity"/>
    <property type="evidence" value="ECO:0007669"/>
    <property type="project" value="TreeGrafter"/>
</dbReference>
<dbReference type="PRINTS" id="PR00412">
    <property type="entry name" value="EPOXHYDRLASE"/>
</dbReference>
<dbReference type="InterPro" id="IPR050266">
    <property type="entry name" value="AB_hydrolase_sf"/>
</dbReference>
<dbReference type="PANTHER" id="PTHR43798:SF33">
    <property type="entry name" value="HYDROLASE, PUTATIVE (AFU_ORTHOLOGUE AFUA_2G14860)-RELATED"/>
    <property type="match status" value="1"/>
</dbReference>
<dbReference type="InterPro" id="IPR000639">
    <property type="entry name" value="Epox_hydrolase-like"/>
</dbReference>
<dbReference type="Gene3D" id="3.40.50.1820">
    <property type="entry name" value="alpha/beta hydrolase"/>
    <property type="match status" value="1"/>
</dbReference>
<evidence type="ECO:0000259" key="1">
    <source>
        <dbReference type="Pfam" id="PF00561"/>
    </source>
</evidence>
<proteinExistence type="predicted"/>
<dbReference type="PRINTS" id="PR00111">
    <property type="entry name" value="ABHYDROLASE"/>
</dbReference>
<sequence length="334" mass="37478">MHFSRTLLLATVFSGTVSVSAEELQPYDAQLSGFDYAYPVQRFELESQRQSLEIAYIDVTPEEPNGRTVVLMHGKNFCAGTWERTIAELMEAGYRVIAPDQIGFCKASKPEHYQFSLHQLAANTHALLQSLEQEKVTVMGHSMGGMLATRYALMYPDQVEQLVLVNPIGLEDWKAKGVPYQTIEENYQSELGKTAEGIKAYQKSTYYVGEWEPEYDRWVNMLAGMYLGDDKQLVAWNQALTTDMVFTQPVVYEFDELAMPTLLLIGGKDNTAIGKAQAPAEIRDTLGRYDLLGKEVARIIPKASLVEFPQLGHSPQIQSPELFHEALIKGLAEL</sequence>
<name>A0A0F9X2L8_9ZZZZ</name>
<reference evidence="2" key="1">
    <citation type="journal article" date="2015" name="Nature">
        <title>Complex archaea that bridge the gap between prokaryotes and eukaryotes.</title>
        <authorList>
            <person name="Spang A."/>
            <person name="Saw J.H."/>
            <person name="Jorgensen S.L."/>
            <person name="Zaremba-Niedzwiedzka K."/>
            <person name="Martijn J."/>
            <person name="Lind A.E."/>
            <person name="van Eijk R."/>
            <person name="Schleper C."/>
            <person name="Guy L."/>
            <person name="Ettema T.J."/>
        </authorList>
    </citation>
    <scope>NUCLEOTIDE SEQUENCE</scope>
</reference>
<dbReference type="InterPro" id="IPR029058">
    <property type="entry name" value="AB_hydrolase_fold"/>
</dbReference>
<comment type="caution">
    <text evidence="2">The sequence shown here is derived from an EMBL/GenBank/DDBJ whole genome shotgun (WGS) entry which is preliminary data.</text>
</comment>
<dbReference type="AlphaFoldDB" id="A0A0F9X2L8"/>
<dbReference type="InterPro" id="IPR000073">
    <property type="entry name" value="AB_hydrolase_1"/>
</dbReference>
<accession>A0A0F9X2L8</accession>